<dbReference type="InterPro" id="IPR011990">
    <property type="entry name" value="TPR-like_helical_dom_sf"/>
</dbReference>
<dbReference type="Proteomes" id="UP001500945">
    <property type="component" value="Unassembled WGS sequence"/>
</dbReference>
<dbReference type="SUPFAM" id="SSF48452">
    <property type="entry name" value="TPR-like"/>
    <property type="match status" value="2"/>
</dbReference>
<sequence length="752" mass="77427">MTDAGGLPLPMWAGGSPDREDASALAVDADDRLGRGDVDGAVASLREAWTLVEDDPGSAGTAAACLRVLLHLGNVDRAVDLLLPRLGWAGEVAEPWERMWFCATAAHVLEQAGSSGLAPATVGGRAAAEVAADLARTAGALASSFDAHDGSAGAARALAAAHDPALVGSEPTLPPTRLPSTPPPRPDPADAVPATTPVVDRAAALREAIASSQGDLEAHTGAWLRDRDALLPVASTDEWVAVSLLDRVSAQAAGDPRRHRELLTSALEAARAAGDLAGEVRSAGELAVLDVVVATRPEAATEARARARACAERLESNGKDAEAAGLWRRLAWFGGAGDAAGDIGRAAAAYGRAGLDEPRLLCLVEGAAAVAPTDPVTASGILDDLEPHTDGRPELAATVLDVRARLARAAGDLDAAQTHLRRALRIRGVPDRVRLAALLALSDVLVEQGAWDELEGPAADLVAAATRDHDPVLLAYGQRFLGLAYVETGRPAEAAELLEAALPVLREHGPGLVGPVAWALGNALATLGRWERATGAFSAAAEAFDADGRLLEAAHAHWRAAATAWESDDAVAAAGHFDVAATRAHDCGAVALHVDALRSRAALRAEGGDVDGGLRALDDAVASGERLAARLGSVPDEAFDPEVLEPDVLRQGAHLLADGGRVDEAVARLGRARALVGGDLEIVLRAEAAMVLADADRLDEVEPDLRAVVAELHAAGLADPRAEAAGVLARALDRAGRTVEAEEAWARWGPDA</sequence>
<reference evidence="3" key="1">
    <citation type="journal article" date="2019" name="Int. J. Syst. Evol. Microbiol.">
        <title>The Global Catalogue of Microorganisms (GCM) 10K type strain sequencing project: providing services to taxonomists for standard genome sequencing and annotation.</title>
        <authorList>
            <consortium name="The Broad Institute Genomics Platform"/>
            <consortium name="The Broad Institute Genome Sequencing Center for Infectious Disease"/>
            <person name="Wu L."/>
            <person name="Ma J."/>
        </authorList>
    </citation>
    <scope>NUCLEOTIDE SEQUENCE [LARGE SCALE GENOMIC DNA]</scope>
    <source>
        <strain evidence="3">JCM 17809</strain>
    </source>
</reference>
<organism evidence="2 3">
    <name type="scientific">Fodinibacter luteus</name>
    <dbReference type="NCBI Taxonomy" id="552064"/>
    <lineage>
        <taxon>Bacteria</taxon>
        <taxon>Bacillati</taxon>
        <taxon>Actinomycetota</taxon>
        <taxon>Actinomycetes</taxon>
        <taxon>Micrococcales</taxon>
        <taxon>Intrasporangiaceae</taxon>
        <taxon>Fodinibacter (ex Wang et al. 2009)</taxon>
    </lineage>
</organism>
<evidence type="ECO:0000313" key="3">
    <source>
        <dbReference type="Proteomes" id="UP001500945"/>
    </source>
</evidence>
<accession>A0ABP8KB36</accession>
<feature type="compositionally biased region" description="Pro residues" evidence="1">
    <location>
        <begin position="172"/>
        <end position="186"/>
    </location>
</feature>
<proteinExistence type="predicted"/>
<name>A0ABP8KB36_9MICO</name>
<dbReference type="EMBL" id="BAABGM010000010">
    <property type="protein sequence ID" value="GAA4403535.1"/>
    <property type="molecule type" value="Genomic_DNA"/>
</dbReference>
<dbReference type="RefSeq" id="WP_345204218.1">
    <property type="nucleotide sequence ID" value="NZ_BAABGM010000010.1"/>
</dbReference>
<comment type="caution">
    <text evidence="2">The sequence shown here is derived from an EMBL/GenBank/DDBJ whole genome shotgun (WGS) entry which is preliminary data.</text>
</comment>
<feature type="region of interest" description="Disordered" evidence="1">
    <location>
        <begin position="1"/>
        <end position="21"/>
    </location>
</feature>
<dbReference type="Gene3D" id="1.25.40.10">
    <property type="entry name" value="Tetratricopeptide repeat domain"/>
    <property type="match status" value="1"/>
</dbReference>
<protein>
    <recommendedName>
        <fullName evidence="4">Tetratricopeptide repeat protein</fullName>
    </recommendedName>
</protein>
<gene>
    <name evidence="2" type="ORF">GCM10023168_15170</name>
</gene>
<keyword evidence="3" id="KW-1185">Reference proteome</keyword>
<evidence type="ECO:0000256" key="1">
    <source>
        <dbReference type="SAM" id="MobiDB-lite"/>
    </source>
</evidence>
<evidence type="ECO:0000313" key="2">
    <source>
        <dbReference type="EMBL" id="GAA4403535.1"/>
    </source>
</evidence>
<feature type="region of interest" description="Disordered" evidence="1">
    <location>
        <begin position="166"/>
        <end position="193"/>
    </location>
</feature>
<evidence type="ECO:0008006" key="4">
    <source>
        <dbReference type="Google" id="ProtNLM"/>
    </source>
</evidence>